<keyword evidence="2" id="KW-1185">Reference proteome</keyword>
<dbReference type="Proteomes" id="UP001056681">
    <property type="component" value="Chromosome"/>
</dbReference>
<evidence type="ECO:0000313" key="1">
    <source>
        <dbReference type="EMBL" id="URL60086.1"/>
    </source>
</evidence>
<dbReference type="EMBL" id="CP063231">
    <property type="protein sequence ID" value="URL60086.1"/>
    <property type="molecule type" value="Genomic_DNA"/>
</dbReference>
<evidence type="ECO:0000313" key="2">
    <source>
        <dbReference type="Proteomes" id="UP001056681"/>
    </source>
</evidence>
<accession>A0ABY4T5B1</accession>
<gene>
    <name evidence="1" type="ORF">IM816_08420</name>
</gene>
<sequence length="85" mass="9740">MTQDIASPIMLYLPLAQRNDAFPWEVFHDTHRMGAFATQDECFRHGLRLAESIGRRTGRSVRLKIENDDGTWETVDAFEPDGMEA</sequence>
<name>A0ABY4T5B1_9GAMM</name>
<reference evidence="1" key="1">
    <citation type="submission" date="2020-10" db="EMBL/GenBank/DDBJ databases">
        <title>Whole-genome sequence of Luteibacter sp. EIF3.</title>
        <authorList>
            <person name="Friedrich I."/>
            <person name="Hertel R."/>
            <person name="Daniel R."/>
        </authorList>
    </citation>
    <scope>NUCLEOTIDE SEQUENCE</scope>
    <source>
        <strain evidence="1">EIF3</strain>
    </source>
</reference>
<dbReference type="RefSeq" id="WP_072320857.1">
    <property type="nucleotide sequence ID" value="NZ_CP063231.1"/>
</dbReference>
<proteinExistence type="predicted"/>
<protein>
    <submittedName>
        <fullName evidence="1">Uncharacterized protein</fullName>
    </submittedName>
</protein>
<organism evidence="1 2">
    <name type="scientific">Luteibacter flocculans</name>
    <dbReference type="NCBI Taxonomy" id="2780091"/>
    <lineage>
        <taxon>Bacteria</taxon>
        <taxon>Pseudomonadati</taxon>
        <taxon>Pseudomonadota</taxon>
        <taxon>Gammaproteobacteria</taxon>
        <taxon>Lysobacterales</taxon>
        <taxon>Rhodanobacteraceae</taxon>
        <taxon>Luteibacter</taxon>
    </lineage>
</organism>